<evidence type="ECO:0000313" key="3">
    <source>
        <dbReference type="Proteomes" id="UP000285326"/>
    </source>
</evidence>
<dbReference type="AlphaFoldDB" id="A0A420IHI8"/>
<evidence type="ECO:0000256" key="1">
    <source>
        <dbReference type="SAM" id="MobiDB-lite"/>
    </source>
</evidence>
<dbReference type="EMBL" id="MCBS01024169">
    <property type="protein sequence ID" value="RKF74014.1"/>
    <property type="molecule type" value="Genomic_DNA"/>
</dbReference>
<gene>
    <name evidence="2" type="ORF">GcM1_241043</name>
</gene>
<sequence length="181" mass="20700">MRITCYAAIFSILYALVCGSRDIFMFGSKKPQIIMKKISNDVKCFKDIRIPEENMNKYGEYACLTGKANKQKNHADKKYNILNMSKVVYNYVGVNFPNPPDGSILLECHVSRPVLSIKNHWSVIAAWQKHTNTCKVLGAESTQRYGPPQLCAVANEPGKKHKLKQKISRPFRADRHKNQHF</sequence>
<protein>
    <submittedName>
        <fullName evidence="2">Uncharacterized protein</fullName>
    </submittedName>
</protein>
<comment type="caution">
    <text evidence="2">The sequence shown here is derived from an EMBL/GenBank/DDBJ whole genome shotgun (WGS) entry which is preliminary data.</text>
</comment>
<dbReference type="Proteomes" id="UP000285326">
    <property type="component" value="Unassembled WGS sequence"/>
</dbReference>
<accession>A0A420IHI8</accession>
<evidence type="ECO:0000313" key="2">
    <source>
        <dbReference type="EMBL" id="RKF74014.1"/>
    </source>
</evidence>
<reference evidence="2 3" key="1">
    <citation type="journal article" date="2018" name="BMC Genomics">
        <title>Comparative genome analyses reveal sequence features reflecting distinct modes of host-adaptation between dicot and monocot powdery mildew.</title>
        <authorList>
            <person name="Wu Y."/>
            <person name="Ma X."/>
            <person name="Pan Z."/>
            <person name="Kale S.D."/>
            <person name="Song Y."/>
            <person name="King H."/>
            <person name="Zhang Q."/>
            <person name="Presley C."/>
            <person name="Deng X."/>
            <person name="Wei C.I."/>
            <person name="Xiao S."/>
        </authorList>
    </citation>
    <scope>NUCLEOTIDE SEQUENCE [LARGE SCALE GENOMIC DNA]</scope>
    <source>
        <strain evidence="2">UMSG1</strain>
    </source>
</reference>
<name>A0A420IHI8_9PEZI</name>
<organism evidence="2 3">
    <name type="scientific">Golovinomyces cichoracearum</name>
    <dbReference type="NCBI Taxonomy" id="62708"/>
    <lineage>
        <taxon>Eukaryota</taxon>
        <taxon>Fungi</taxon>
        <taxon>Dikarya</taxon>
        <taxon>Ascomycota</taxon>
        <taxon>Pezizomycotina</taxon>
        <taxon>Leotiomycetes</taxon>
        <taxon>Erysiphales</taxon>
        <taxon>Erysiphaceae</taxon>
        <taxon>Golovinomyces</taxon>
    </lineage>
</organism>
<proteinExistence type="predicted"/>
<feature type="compositionally biased region" description="Basic residues" evidence="1">
    <location>
        <begin position="159"/>
        <end position="181"/>
    </location>
</feature>
<feature type="region of interest" description="Disordered" evidence="1">
    <location>
        <begin position="157"/>
        <end position="181"/>
    </location>
</feature>